<dbReference type="EMBL" id="JAULSN010000001">
    <property type="protein sequence ID" value="KAK3383795.1"/>
    <property type="molecule type" value="Genomic_DNA"/>
</dbReference>
<evidence type="ECO:0000256" key="1">
    <source>
        <dbReference type="SAM" id="MobiDB-lite"/>
    </source>
</evidence>
<proteinExistence type="predicted"/>
<evidence type="ECO:0000313" key="3">
    <source>
        <dbReference type="Proteomes" id="UP001287356"/>
    </source>
</evidence>
<evidence type="ECO:0000313" key="2">
    <source>
        <dbReference type="EMBL" id="KAK3383795.1"/>
    </source>
</evidence>
<evidence type="ECO:0008006" key="4">
    <source>
        <dbReference type="Google" id="ProtNLM"/>
    </source>
</evidence>
<keyword evidence="3" id="KW-1185">Reference proteome</keyword>
<accession>A0AAE0NLS7</accession>
<dbReference type="Proteomes" id="UP001287356">
    <property type="component" value="Unassembled WGS sequence"/>
</dbReference>
<sequence length="505" mass="51821">MLLVRLSPAKLVSLRHAVQGYRIARGLSTSASSFGGLSVALNPSTASKEQVADAVGRSLRASGGPAVAAVVLASGGLASWLQDEAFMSRLLSPLASGSASLNVLSVAVHGIPRRRHGPGPPFSSSEGLAVLHGSLDGLLPGLWSVSAADAHQATGDASCQPSLEFHTAPFDGDARPLQVTVPLANTIFSNGRQHTMFASRWHTASGGAALPQIAGVVEKMTQSILVPRALGAGAGSATSTVAVPLVPVTEARRIAAGLGNILRQVEIGVTPMPASKELESVIPKLLDARSKQLGDQAAGPVGVWALIYPENFVADADFPRPLELSGAGQSHEWSRAQEVSDLMPRLLAAGCHIRKILSGGGGWGLKQGLLSLDPQTRHATPDQEDIENFIRSFHGDESGGAIVTPGSFVQFLVEPAGSPPAGEVGQGSQAESNDTGPLEIVVGTQDQVADSLAGPDHIEVGVNLFGAISSEGVYVISQPGAGQGSGRPAITTKIDASNSYVVSSP</sequence>
<comment type="caution">
    <text evidence="2">The sequence shown here is derived from an EMBL/GenBank/DDBJ whole genome shotgun (WGS) entry which is preliminary data.</text>
</comment>
<reference evidence="2" key="2">
    <citation type="submission" date="2023-06" db="EMBL/GenBank/DDBJ databases">
        <authorList>
            <consortium name="Lawrence Berkeley National Laboratory"/>
            <person name="Haridas S."/>
            <person name="Hensen N."/>
            <person name="Bonometti L."/>
            <person name="Westerberg I."/>
            <person name="Brannstrom I.O."/>
            <person name="Guillou S."/>
            <person name="Cros-Aarteil S."/>
            <person name="Calhoun S."/>
            <person name="Kuo A."/>
            <person name="Mondo S."/>
            <person name="Pangilinan J."/>
            <person name="Riley R."/>
            <person name="Labutti K."/>
            <person name="Andreopoulos B."/>
            <person name="Lipzen A."/>
            <person name="Chen C."/>
            <person name="Yanf M."/>
            <person name="Daum C."/>
            <person name="Ng V."/>
            <person name="Clum A."/>
            <person name="Steindorff A."/>
            <person name="Ohm R."/>
            <person name="Martin F."/>
            <person name="Silar P."/>
            <person name="Natvig D."/>
            <person name="Lalanne C."/>
            <person name="Gautier V."/>
            <person name="Ament-Velasquez S.L."/>
            <person name="Kruys A."/>
            <person name="Hutchinson M.I."/>
            <person name="Powell A.J."/>
            <person name="Barry K."/>
            <person name="Miller A.N."/>
            <person name="Grigoriev I.V."/>
            <person name="Debuchy R."/>
            <person name="Gladieux P."/>
            <person name="Thoren M.H."/>
            <person name="Johannesson H."/>
        </authorList>
    </citation>
    <scope>NUCLEOTIDE SEQUENCE</scope>
    <source>
        <strain evidence="2">CBS 958.72</strain>
    </source>
</reference>
<organism evidence="2 3">
    <name type="scientific">Lasiosphaeria ovina</name>
    <dbReference type="NCBI Taxonomy" id="92902"/>
    <lineage>
        <taxon>Eukaryota</taxon>
        <taxon>Fungi</taxon>
        <taxon>Dikarya</taxon>
        <taxon>Ascomycota</taxon>
        <taxon>Pezizomycotina</taxon>
        <taxon>Sordariomycetes</taxon>
        <taxon>Sordariomycetidae</taxon>
        <taxon>Sordariales</taxon>
        <taxon>Lasiosphaeriaceae</taxon>
        <taxon>Lasiosphaeria</taxon>
    </lineage>
</organism>
<gene>
    <name evidence="2" type="ORF">B0T24DRAFT_543599</name>
</gene>
<dbReference type="AlphaFoldDB" id="A0AAE0NLS7"/>
<protein>
    <recommendedName>
        <fullName evidence="4">FIST domain-containing protein</fullName>
    </recommendedName>
</protein>
<name>A0AAE0NLS7_9PEZI</name>
<reference evidence="2" key="1">
    <citation type="journal article" date="2023" name="Mol. Phylogenet. Evol.">
        <title>Genome-scale phylogeny and comparative genomics of the fungal order Sordariales.</title>
        <authorList>
            <person name="Hensen N."/>
            <person name="Bonometti L."/>
            <person name="Westerberg I."/>
            <person name="Brannstrom I.O."/>
            <person name="Guillou S."/>
            <person name="Cros-Aarteil S."/>
            <person name="Calhoun S."/>
            <person name="Haridas S."/>
            <person name="Kuo A."/>
            <person name="Mondo S."/>
            <person name="Pangilinan J."/>
            <person name="Riley R."/>
            <person name="LaButti K."/>
            <person name="Andreopoulos B."/>
            <person name="Lipzen A."/>
            <person name="Chen C."/>
            <person name="Yan M."/>
            <person name="Daum C."/>
            <person name="Ng V."/>
            <person name="Clum A."/>
            <person name="Steindorff A."/>
            <person name="Ohm R.A."/>
            <person name="Martin F."/>
            <person name="Silar P."/>
            <person name="Natvig D.O."/>
            <person name="Lalanne C."/>
            <person name="Gautier V."/>
            <person name="Ament-Velasquez S.L."/>
            <person name="Kruys A."/>
            <person name="Hutchinson M.I."/>
            <person name="Powell A.J."/>
            <person name="Barry K."/>
            <person name="Miller A.N."/>
            <person name="Grigoriev I.V."/>
            <person name="Debuchy R."/>
            <person name="Gladieux P."/>
            <person name="Hiltunen Thoren M."/>
            <person name="Johannesson H."/>
        </authorList>
    </citation>
    <scope>NUCLEOTIDE SEQUENCE</scope>
    <source>
        <strain evidence="2">CBS 958.72</strain>
    </source>
</reference>
<feature type="region of interest" description="Disordered" evidence="1">
    <location>
        <begin position="415"/>
        <end position="434"/>
    </location>
</feature>